<reference evidence="7" key="1">
    <citation type="submission" date="2023-03" db="EMBL/GenBank/DDBJ databases">
        <authorList>
            <person name="Shen W."/>
            <person name="Cai J."/>
        </authorList>
    </citation>
    <scope>NUCLEOTIDE SEQUENCE</scope>
    <source>
        <strain evidence="7">B226-2</strain>
    </source>
</reference>
<evidence type="ECO:0000256" key="1">
    <source>
        <dbReference type="ARBA" id="ARBA00023015"/>
    </source>
</evidence>
<keyword evidence="1" id="KW-0805">Transcription regulation</keyword>
<dbReference type="SUPFAM" id="SSF88946">
    <property type="entry name" value="Sigma2 domain of RNA polymerase sigma factors"/>
    <property type="match status" value="1"/>
</dbReference>
<accession>A0AAW8TZS1</accession>
<dbReference type="InterPro" id="IPR013249">
    <property type="entry name" value="RNA_pol_sigma70_r4_t2"/>
</dbReference>
<dbReference type="PANTHER" id="PTHR30385">
    <property type="entry name" value="SIGMA FACTOR F FLAGELLAR"/>
    <property type="match status" value="1"/>
</dbReference>
<dbReference type="GO" id="GO:0006352">
    <property type="term" value="P:DNA-templated transcription initiation"/>
    <property type="evidence" value="ECO:0007669"/>
    <property type="project" value="InterPro"/>
</dbReference>
<keyword evidence="2" id="KW-0731">Sigma factor</keyword>
<dbReference type="InterPro" id="IPR036388">
    <property type="entry name" value="WH-like_DNA-bd_sf"/>
</dbReference>
<dbReference type="Pfam" id="PF04542">
    <property type="entry name" value="Sigma70_r2"/>
    <property type="match status" value="1"/>
</dbReference>
<name>A0AAW8TZS1_9ENTE</name>
<evidence type="ECO:0000259" key="5">
    <source>
        <dbReference type="Pfam" id="PF04542"/>
    </source>
</evidence>
<protein>
    <submittedName>
        <fullName evidence="7">Sigma-70 family RNA polymerase sigma factor</fullName>
    </submittedName>
</protein>
<dbReference type="InterPro" id="IPR013325">
    <property type="entry name" value="RNA_pol_sigma_r2"/>
</dbReference>
<dbReference type="InterPro" id="IPR007627">
    <property type="entry name" value="RNA_pol_sigma70_r2"/>
</dbReference>
<dbReference type="InterPro" id="IPR013324">
    <property type="entry name" value="RNA_pol_sigma_r3/r4-like"/>
</dbReference>
<dbReference type="Proteomes" id="UP001256711">
    <property type="component" value="Unassembled WGS sequence"/>
</dbReference>
<evidence type="ECO:0000256" key="2">
    <source>
        <dbReference type="ARBA" id="ARBA00023082"/>
    </source>
</evidence>
<dbReference type="PANTHER" id="PTHR30385:SF4">
    <property type="entry name" value="RNA POLYMERASE SIGMA-E FACTOR"/>
    <property type="match status" value="1"/>
</dbReference>
<dbReference type="SUPFAM" id="SSF88659">
    <property type="entry name" value="Sigma3 and sigma4 domains of RNA polymerase sigma factors"/>
    <property type="match status" value="1"/>
</dbReference>
<sequence>MEEKQLIQALREKDFRGLEALIDDYGFAICQAVWGILNHPAEASYRKEVENEVFYKIWEKIGDFDPQKASFKTWCVTIARNQALDKKRQVIRDLRHVPSEILPETLAWDEHLGTEQFLELVAVLAPEDQLIFLKYFFFQDKPKDIAADLGLSAALVSNRLARGKEKLRNVLEKERGKA</sequence>
<dbReference type="GO" id="GO:0016987">
    <property type="term" value="F:sigma factor activity"/>
    <property type="evidence" value="ECO:0007669"/>
    <property type="project" value="UniProtKB-KW"/>
</dbReference>
<gene>
    <name evidence="7" type="ORF">P7H43_07680</name>
</gene>
<dbReference type="NCBIfam" id="TIGR02937">
    <property type="entry name" value="sigma70-ECF"/>
    <property type="match status" value="1"/>
</dbReference>
<organism evidence="7 8">
    <name type="scientific">Enterococcus asini</name>
    <dbReference type="NCBI Taxonomy" id="57732"/>
    <lineage>
        <taxon>Bacteria</taxon>
        <taxon>Bacillati</taxon>
        <taxon>Bacillota</taxon>
        <taxon>Bacilli</taxon>
        <taxon>Lactobacillales</taxon>
        <taxon>Enterococcaceae</taxon>
        <taxon>Enterococcus</taxon>
    </lineage>
</organism>
<keyword evidence="3" id="KW-0238">DNA-binding</keyword>
<dbReference type="Gene3D" id="1.10.1740.10">
    <property type="match status" value="1"/>
</dbReference>
<dbReference type="EMBL" id="JARQBJ010000003">
    <property type="protein sequence ID" value="MDT2810360.1"/>
    <property type="molecule type" value="Genomic_DNA"/>
</dbReference>
<evidence type="ECO:0000313" key="7">
    <source>
        <dbReference type="EMBL" id="MDT2810360.1"/>
    </source>
</evidence>
<dbReference type="InterPro" id="IPR014284">
    <property type="entry name" value="RNA_pol_sigma-70_dom"/>
</dbReference>
<evidence type="ECO:0000313" key="8">
    <source>
        <dbReference type="Proteomes" id="UP001256711"/>
    </source>
</evidence>
<dbReference type="RefSeq" id="WP_311835432.1">
    <property type="nucleotide sequence ID" value="NZ_JARQBJ010000003.1"/>
</dbReference>
<dbReference type="GO" id="GO:0003677">
    <property type="term" value="F:DNA binding"/>
    <property type="evidence" value="ECO:0007669"/>
    <property type="project" value="UniProtKB-KW"/>
</dbReference>
<feature type="domain" description="RNA polymerase sigma-70 region 2" evidence="5">
    <location>
        <begin position="49"/>
        <end position="89"/>
    </location>
</feature>
<comment type="caution">
    <text evidence="7">The sequence shown here is derived from an EMBL/GenBank/DDBJ whole genome shotgun (WGS) entry which is preliminary data.</text>
</comment>
<keyword evidence="4" id="KW-0804">Transcription</keyword>
<dbReference type="Pfam" id="PF08281">
    <property type="entry name" value="Sigma70_r4_2"/>
    <property type="match status" value="1"/>
</dbReference>
<evidence type="ECO:0000259" key="6">
    <source>
        <dbReference type="Pfam" id="PF08281"/>
    </source>
</evidence>
<proteinExistence type="predicted"/>
<evidence type="ECO:0000256" key="3">
    <source>
        <dbReference type="ARBA" id="ARBA00023125"/>
    </source>
</evidence>
<dbReference type="Gene3D" id="1.10.10.10">
    <property type="entry name" value="Winged helix-like DNA-binding domain superfamily/Winged helix DNA-binding domain"/>
    <property type="match status" value="1"/>
</dbReference>
<evidence type="ECO:0000256" key="4">
    <source>
        <dbReference type="ARBA" id="ARBA00023163"/>
    </source>
</evidence>
<dbReference type="AlphaFoldDB" id="A0AAW8TZS1"/>
<feature type="domain" description="RNA polymerase sigma factor 70 region 4 type 2" evidence="6">
    <location>
        <begin position="115"/>
        <end position="167"/>
    </location>
</feature>